<sequence>MLTDTKRGSAHAQLFVVFASKKDTGVNFQYSWVSPAVHGTATDELEDVHVDTSDNQQSFDENLPLASALPPRKSSNENLTLEYLSSTHENLTPENLPSIDDNLTPENLPSTDENLTPENLPSTDGPPPTDENLAFDQLTDPLSASSELSPTPPISSDSPILDPQGLITSTKPAEPPSRRTAASLAESSLAFSRKPTTPTLVTGKPRSSIPVPTSTPTSSLHTHENDRETIHDLKQKSFDLSPSRKETSTPEKKKGKNRNSEKQKTFISSGSLIKAVSHRWPRRSFWSPAIGRQGGVATVISPRISEEVISWKKDSHGRIVSILVRTNDVDLNLVNIYALTNPSERKVIFRLSP</sequence>
<evidence type="ECO:0000313" key="3">
    <source>
        <dbReference type="Proteomes" id="UP000225706"/>
    </source>
</evidence>
<dbReference type="Proteomes" id="UP000225706">
    <property type="component" value="Unassembled WGS sequence"/>
</dbReference>
<feature type="compositionally biased region" description="Polar residues" evidence="1">
    <location>
        <begin position="104"/>
        <end position="122"/>
    </location>
</feature>
<gene>
    <name evidence="2" type="ORF">AWC38_SpisGene6926</name>
</gene>
<feature type="compositionally biased region" description="Basic and acidic residues" evidence="1">
    <location>
        <begin position="221"/>
        <end position="264"/>
    </location>
</feature>
<feature type="region of interest" description="Disordered" evidence="1">
    <location>
        <begin position="90"/>
        <end position="264"/>
    </location>
</feature>
<keyword evidence="3" id="KW-1185">Reference proteome</keyword>
<feature type="compositionally biased region" description="Low complexity" evidence="1">
    <location>
        <begin position="154"/>
        <end position="163"/>
    </location>
</feature>
<proteinExistence type="predicted"/>
<dbReference type="AlphaFoldDB" id="A0A2B4SEP6"/>
<protein>
    <submittedName>
        <fullName evidence="2">Uncharacterized protein</fullName>
    </submittedName>
</protein>
<dbReference type="Gene3D" id="3.60.10.10">
    <property type="entry name" value="Endonuclease/exonuclease/phosphatase"/>
    <property type="match status" value="1"/>
</dbReference>
<dbReference type="InterPro" id="IPR036691">
    <property type="entry name" value="Endo/exonu/phosph_ase_sf"/>
</dbReference>
<dbReference type="EMBL" id="LSMT01000085">
    <property type="protein sequence ID" value="PFX28341.1"/>
    <property type="molecule type" value="Genomic_DNA"/>
</dbReference>
<evidence type="ECO:0000313" key="2">
    <source>
        <dbReference type="EMBL" id="PFX28341.1"/>
    </source>
</evidence>
<accession>A0A2B4SEP6</accession>
<feature type="compositionally biased region" description="Low complexity" evidence="1">
    <location>
        <begin position="181"/>
        <end position="192"/>
    </location>
</feature>
<name>A0A2B4SEP6_STYPI</name>
<feature type="compositionally biased region" description="Low complexity" evidence="1">
    <location>
        <begin position="205"/>
        <end position="220"/>
    </location>
</feature>
<feature type="region of interest" description="Disordered" evidence="1">
    <location>
        <begin position="52"/>
        <end position="76"/>
    </location>
</feature>
<organism evidence="2 3">
    <name type="scientific">Stylophora pistillata</name>
    <name type="common">Smooth cauliflower coral</name>
    <dbReference type="NCBI Taxonomy" id="50429"/>
    <lineage>
        <taxon>Eukaryota</taxon>
        <taxon>Metazoa</taxon>
        <taxon>Cnidaria</taxon>
        <taxon>Anthozoa</taxon>
        <taxon>Hexacorallia</taxon>
        <taxon>Scleractinia</taxon>
        <taxon>Astrocoeniina</taxon>
        <taxon>Pocilloporidae</taxon>
        <taxon>Stylophora</taxon>
    </lineage>
</organism>
<evidence type="ECO:0000256" key="1">
    <source>
        <dbReference type="SAM" id="MobiDB-lite"/>
    </source>
</evidence>
<comment type="caution">
    <text evidence="2">The sequence shown here is derived from an EMBL/GenBank/DDBJ whole genome shotgun (WGS) entry which is preliminary data.</text>
</comment>
<reference evidence="3" key="1">
    <citation type="journal article" date="2017" name="bioRxiv">
        <title>Comparative analysis of the genomes of Stylophora pistillata and Acropora digitifera provides evidence for extensive differences between species of corals.</title>
        <authorList>
            <person name="Voolstra C.R."/>
            <person name="Li Y."/>
            <person name="Liew Y.J."/>
            <person name="Baumgarten S."/>
            <person name="Zoccola D."/>
            <person name="Flot J.-F."/>
            <person name="Tambutte S."/>
            <person name="Allemand D."/>
            <person name="Aranda M."/>
        </authorList>
    </citation>
    <scope>NUCLEOTIDE SEQUENCE [LARGE SCALE GENOMIC DNA]</scope>
</reference>